<evidence type="ECO:0000256" key="2">
    <source>
        <dbReference type="SAM" id="SignalP"/>
    </source>
</evidence>
<feature type="region of interest" description="Disordered" evidence="1">
    <location>
        <begin position="457"/>
        <end position="484"/>
    </location>
</feature>
<protein>
    <submittedName>
        <fullName evidence="3">Uncharacterized protein</fullName>
    </submittedName>
</protein>
<evidence type="ECO:0000313" key="4">
    <source>
        <dbReference type="Proteomes" id="UP000275078"/>
    </source>
</evidence>
<sequence>MANSILLIVWLLSFFFLPFHSLANPTPGGPISDFPIRLKGTPEFITNPKDEPALRLHPGRPLNGFDFSKIPDITTKLEWSGIKFPSFQEEKFVITPELSDGTLKTPVSIAITPKTIFSPALLEGSRSFYDARLLAIRNGISPLFQQVGASEDLATEAAPFFAEVLQSIFSEQDLPLSDSNSPILPRSILGNIWRKIKGAFSDAACTITAGASLPGFLFSAGMFDANNNHGLLLSKDQKYFVAALHGNLYRESIVVYYQATRAPGFAARASTFGKDIYTVDLPITSYVTPGFTRTMHLLLHETTHSLQYRDRGWSLSRFGWDYLFHYCKAGMSYSKNPMEVEAYNRQEYTNNLLLDSTGWGQKFFQFWIRESLDAKIGYPVERSFKDVATTPDRISELRFENGAMQITYKNGGYCYRTLTLDEVNAREYNGCKLLKAHECKTLDDWPERRRMVVERAPTAAAAPEPVPTDPRGKPRQCTKQELDERNKPCQLLKDAWKRGDRTPFKCGVAWSNLG</sequence>
<evidence type="ECO:0000313" key="3">
    <source>
        <dbReference type="EMBL" id="RPA82660.1"/>
    </source>
</evidence>
<feature type="chain" id="PRO_5017971831" evidence="2">
    <location>
        <begin position="24"/>
        <end position="514"/>
    </location>
</feature>
<keyword evidence="4" id="KW-1185">Reference proteome</keyword>
<proteinExistence type="predicted"/>
<organism evidence="3 4">
    <name type="scientific">Ascobolus immersus RN42</name>
    <dbReference type="NCBI Taxonomy" id="1160509"/>
    <lineage>
        <taxon>Eukaryota</taxon>
        <taxon>Fungi</taxon>
        <taxon>Dikarya</taxon>
        <taxon>Ascomycota</taxon>
        <taxon>Pezizomycotina</taxon>
        <taxon>Pezizomycetes</taxon>
        <taxon>Pezizales</taxon>
        <taxon>Ascobolaceae</taxon>
        <taxon>Ascobolus</taxon>
    </lineage>
</organism>
<dbReference type="EMBL" id="ML119670">
    <property type="protein sequence ID" value="RPA82660.1"/>
    <property type="molecule type" value="Genomic_DNA"/>
</dbReference>
<keyword evidence="2" id="KW-0732">Signal</keyword>
<dbReference type="AlphaFoldDB" id="A0A3N4IES3"/>
<name>A0A3N4IES3_ASCIM</name>
<accession>A0A3N4IES3</accession>
<dbReference type="Proteomes" id="UP000275078">
    <property type="component" value="Unassembled WGS sequence"/>
</dbReference>
<gene>
    <name evidence="3" type="ORF">BJ508DRAFT_87398</name>
</gene>
<reference evidence="3 4" key="1">
    <citation type="journal article" date="2018" name="Nat. Ecol. Evol.">
        <title>Pezizomycetes genomes reveal the molecular basis of ectomycorrhizal truffle lifestyle.</title>
        <authorList>
            <person name="Murat C."/>
            <person name="Payen T."/>
            <person name="Noel B."/>
            <person name="Kuo A."/>
            <person name="Morin E."/>
            <person name="Chen J."/>
            <person name="Kohler A."/>
            <person name="Krizsan K."/>
            <person name="Balestrini R."/>
            <person name="Da Silva C."/>
            <person name="Montanini B."/>
            <person name="Hainaut M."/>
            <person name="Levati E."/>
            <person name="Barry K.W."/>
            <person name="Belfiori B."/>
            <person name="Cichocki N."/>
            <person name="Clum A."/>
            <person name="Dockter R.B."/>
            <person name="Fauchery L."/>
            <person name="Guy J."/>
            <person name="Iotti M."/>
            <person name="Le Tacon F."/>
            <person name="Lindquist E.A."/>
            <person name="Lipzen A."/>
            <person name="Malagnac F."/>
            <person name="Mello A."/>
            <person name="Molinier V."/>
            <person name="Miyauchi S."/>
            <person name="Poulain J."/>
            <person name="Riccioni C."/>
            <person name="Rubini A."/>
            <person name="Sitrit Y."/>
            <person name="Splivallo R."/>
            <person name="Traeger S."/>
            <person name="Wang M."/>
            <person name="Zifcakova L."/>
            <person name="Wipf D."/>
            <person name="Zambonelli A."/>
            <person name="Paolocci F."/>
            <person name="Nowrousian M."/>
            <person name="Ottonello S."/>
            <person name="Baldrian P."/>
            <person name="Spatafora J.W."/>
            <person name="Henrissat B."/>
            <person name="Nagy L.G."/>
            <person name="Aury J.M."/>
            <person name="Wincker P."/>
            <person name="Grigoriev I.V."/>
            <person name="Bonfante P."/>
            <person name="Martin F.M."/>
        </authorList>
    </citation>
    <scope>NUCLEOTIDE SEQUENCE [LARGE SCALE GENOMIC DNA]</scope>
    <source>
        <strain evidence="3 4">RN42</strain>
    </source>
</reference>
<dbReference type="OrthoDB" id="5294610at2759"/>
<evidence type="ECO:0000256" key="1">
    <source>
        <dbReference type="SAM" id="MobiDB-lite"/>
    </source>
</evidence>
<feature type="signal peptide" evidence="2">
    <location>
        <begin position="1"/>
        <end position="23"/>
    </location>
</feature>